<organism evidence="2 3">
    <name type="scientific">Calocera viscosa (strain TUFC12733)</name>
    <dbReference type="NCBI Taxonomy" id="1330018"/>
    <lineage>
        <taxon>Eukaryota</taxon>
        <taxon>Fungi</taxon>
        <taxon>Dikarya</taxon>
        <taxon>Basidiomycota</taxon>
        <taxon>Agaricomycotina</taxon>
        <taxon>Dacrymycetes</taxon>
        <taxon>Dacrymycetales</taxon>
        <taxon>Dacrymycetaceae</taxon>
        <taxon>Calocera</taxon>
    </lineage>
</organism>
<keyword evidence="1" id="KW-0472">Membrane</keyword>
<dbReference type="AlphaFoldDB" id="A0A167HVR2"/>
<sequence>MPLSAQRTLSLSLLRHGALLQLFGLLWGFVVPMTPYPRLALSAHIGATGHSLMLLAIGFIVSLEDAVNVQSAWKTTTLLVAPYAVWAMILSECANSAWGTKQLLALAAAAAKVVGGEAWQEAVVTIVHVVGGLAEVR</sequence>
<reference evidence="2 3" key="1">
    <citation type="journal article" date="2016" name="Mol. Biol. Evol.">
        <title>Comparative Genomics of Early-Diverging Mushroom-Forming Fungi Provides Insights into the Origins of Lignocellulose Decay Capabilities.</title>
        <authorList>
            <person name="Nagy L.G."/>
            <person name="Riley R."/>
            <person name="Tritt A."/>
            <person name="Adam C."/>
            <person name="Daum C."/>
            <person name="Floudas D."/>
            <person name="Sun H."/>
            <person name="Yadav J.S."/>
            <person name="Pangilinan J."/>
            <person name="Larsson K.H."/>
            <person name="Matsuura K."/>
            <person name="Barry K."/>
            <person name="Labutti K."/>
            <person name="Kuo R."/>
            <person name="Ohm R.A."/>
            <person name="Bhattacharya S.S."/>
            <person name="Shirouzu T."/>
            <person name="Yoshinaga Y."/>
            <person name="Martin F.M."/>
            <person name="Grigoriev I.V."/>
            <person name="Hibbett D.S."/>
        </authorList>
    </citation>
    <scope>NUCLEOTIDE SEQUENCE [LARGE SCALE GENOMIC DNA]</scope>
    <source>
        <strain evidence="2 3">TUFC12733</strain>
    </source>
</reference>
<protein>
    <submittedName>
        <fullName evidence="2">Uncharacterized protein</fullName>
    </submittedName>
</protein>
<keyword evidence="1" id="KW-0812">Transmembrane</keyword>
<evidence type="ECO:0000313" key="2">
    <source>
        <dbReference type="EMBL" id="KZO92033.1"/>
    </source>
</evidence>
<dbReference type="EMBL" id="KV417315">
    <property type="protein sequence ID" value="KZO92033.1"/>
    <property type="molecule type" value="Genomic_DNA"/>
</dbReference>
<gene>
    <name evidence="2" type="ORF">CALVIDRAFT_530457</name>
</gene>
<name>A0A167HVR2_CALVF</name>
<dbReference type="Proteomes" id="UP000076738">
    <property type="component" value="Unassembled WGS sequence"/>
</dbReference>
<feature type="transmembrane region" description="Helical" evidence="1">
    <location>
        <begin position="12"/>
        <end position="33"/>
    </location>
</feature>
<feature type="transmembrane region" description="Helical" evidence="1">
    <location>
        <begin position="39"/>
        <end position="61"/>
    </location>
</feature>
<proteinExistence type="predicted"/>
<dbReference type="OrthoDB" id="3364588at2759"/>
<evidence type="ECO:0000256" key="1">
    <source>
        <dbReference type="SAM" id="Phobius"/>
    </source>
</evidence>
<accession>A0A167HVR2</accession>
<keyword evidence="3" id="KW-1185">Reference proteome</keyword>
<keyword evidence="1" id="KW-1133">Transmembrane helix</keyword>
<evidence type="ECO:0000313" key="3">
    <source>
        <dbReference type="Proteomes" id="UP000076738"/>
    </source>
</evidence>